<dbReference type="InterPro" id="IPR006674">
    <property type="entry name" value="HD_domain"/>
</dbReference>
<dbReference type="Gene3D" id="1.10.3210.10">
    <property type="entry name" value="Hypothetical protein af1432"/>
    <property type="match status" value="1"/>
</dbReference>
<dbReference type="CDD" id="cd00077">
    <property type="entry name" value="HDc"/>
    <property type="match status" value="1"/>
</dbReference>
<feature type="domain" description="HD" evidence="1">
    <location>
        <begin position="24"/>
        <end position="115"/>
    </location>
</feature>
<dbReference type="SUPFAM" id="SSF109604">
    <property type="entry name" value="HD-domain/PDEase-like"/>
    <property type="match status" value="1"/>
</dbReference>
<proteinExistence type="predicted"/>
<dbReference type="Pfam" id="PF01966">
    <property type="entry name" value="HD"/>
    <property type="match status" value="1"/>
</dbReference>
<dbReference type="PANTHER" id="PTHR38659:SF2">
    <property type="entry name" value="HDIG DOMAIN PROTEIN"/>
    <property type="match status" value="1"/>
</dbReference>
<dbReference type="Proteomes" id="UP000199182">
    <property type="component" value="Unassembled WGS sequence"/>
</dbReference>
<dbReference type="GO" id="GO:0016787">
    <property type="term" value="F:hydrolase activity"/>
    <property type="evidence" value="ECO:0007669"/>
    <property type="project" value="UniProtKB-KW"/>
</dbReference>
<reference evidence="2" key="1">
    <citation type="submission" date="2016-10" db="EMBL/GenBank/DDBJ databases">
        <authorList>
            <person name="de Groot N.N."/>
        </authorList>
    </citation>
    <scope>NUCLEOTIDE SEQUENCE [LARGE SCALE GENOMIC DNA]</scope>
    <source>
        <strain evidence="2">CGMCC 1.5012</strain>
    </source>
</reference>
<dbReference type="PANTHER" id="PTHR38659">
    <property type="entry name" value="METAL-DEPENDENT PHOSPHOHYDROLASE"/>
    <property type="match status" value="1"/>
</dbReference>
<keyword evidence="2" id="KW-0378">Hydrolase</keyword>
<dbReference type="OrthoDB" id="9801160at2"/>
<dbReference type="EMBL" id="FNID01000007">
    <property type="protein sequence ID" value="SDM89907.1"/>
    <property type="molecule type" value="Genomic_DNA"/>
</dbReference>
<sequence length="187" mass="21361">MGSITREQAWTLLTQYNKEEFHLKHSLIVEGVMRYFADTLGFGEEKELWGIVGLLHDLDFEMFPDQHCIKQQEIMRENGIDERIIHATASHGYKLTVDIEPEHIMEKVLYAVDELTGLIGAVALMRPSKSVSDLELKSVKKKYKTANFAAGCSRDVIERGARMLGWELDYLIEQTILAMRTLSSIVD</sequence>
<evidence type="ECO:0000313" key="3">
    <source>
        <dbReference type="Proteomes" id="UP000199182"/>
    </source>
</evidence>
<organism evidence="2 3">
    <name type="scientific">Acetanaerobacterium elongatum</name>
    <dbReference type="NCBI Taxonomy" id="258515"/>
    <lineage>
        <taxon>Bacteria</taxon>
        <taxon>Bacillati</taxon>
        <taxon>Bacillota</taxon>
        <taxon>Clostridia</taxon>
        <taxon>Eubacteriales</taxon>
        <taxon>Oscillospiraceae</taxon>
        <taxon>Acetanaerobacterium</taxon>
    </lineage>
</organism>
<protein>
    <submittedName>
        <fullName evidence="2">Predicted hydrolase, HD superfamily</fullName>
    </submittedName>
</protein>
<dbReference type="AlphaFoldDB" id="A0A1G9WZN5"/>
<accession>A0A1G9WZN5</accession>
<dbReference type="STRING" id="258515.SAMN05192585_10744"/>
<evidence type="ECO:0000313" key="2">
    <source>
        <dbReference type="EMBL" id="SDM89907.1"/>
    </source>
</evidence>
<dbReference type="RefSeq" id="WP_092638579.1">
    <property type="nucleotide sequence ID" value="NZ_FNID01000007.1"/>
</dbReference>
<keyword evidence="3" id="KW-1185">Reference proteome</keyword>
<name>A0A1G9WZN5_9FIRM</name>
<dbReference type="InterPro" id="IPR003607">
    <property type="entry name" value="HD/PDEase_dom"/>
</dbReference>
<evidence type="ECO:0000259" key="1">
    <source>
        <dbReference type="Pfam" id="PF01966"/>
    </source>
</evidence>
<gene>
    <name evidence="2" type="ORF">SAMN05192585_10744</name>
</gene>